<dbReference type="PANTHER" id="PTHR16675:SF237">
    <property type="entry name" value="MHC CLASS I ANTIGEN TRANSCRIPT VARIANT 1-RELATED"/>
    <property type="match status" value="1"/>
</dbReference>
<dbReference type="InterPro" id="IPR036179">
    <property type="entry name" value="Ig-like_dom_sf"/>
</dbReference>
<dbReference type="GeneTree" id="ENSGT01120000271828"/>
<dbReference type="Proteomes" id="UP000028760">
    <property type="component" value="Unassembled WGS sequence"/>
</dbReference>
<dbReference type="AlphaFoldDB" id="A0A087XK86"/>
<dbReference type="RefSeq" id="XP_007564381.1">
    <property type="nucleotide sequence ID" value="XM_007564319.2"/>
</dbReference>
<evidence type="ECO:0000313" key="6">
    <source>
        <dbReference type="Proteomes" id="UP000028760"/>
    </source>
</evidence>
<dbReference type="SUPFAM" id="SSF54452">
    <property type="entry name" value="MHC antigen-recognition domain"/>
    <property type="match status" value="1"/>
</dbReference>
<keyword evidence="1" id="KW-0325">Glycoprotein</keyword>
<reference evidence="5" key="3">
    <citation type="submission" date="2025-09" db="UniProtKB">
        <authorList>
            <consortium name="Ensembl"/>
        </authorList>
    </citation>
    <scope>IDENTIFICATION</scope>
</reference>
<organism evidence="5 6">
    <name type="scientific">Poecilia formosa</name>
    <name type="common">Amazon molly</name>
    <name type="synonym">Limia formosa</name>
    <dbReference type="NCBI Taxonomy" id="48698"/>
    <lineage>
        <taxon>Eukaryota</taxon>
        <taxon>Metazoa</taxon>
        <taxon>Chordata</taxon>
        <taxon>Craniata</taxon>
        <taxon>Vertebrata</taxon>
        <taxon>Euteleostomi</taxon>
        <taxon>Actinopterygii</taxon>
        <taxon>Neopterygii</taxon>
        <taxon>Teleostei</taxon>
        <taxon>Neoteleostei</taxon>
        <taxon>Acanthomorphata</taxon>
        <taxon>Ovalentaria</taxon>
        <taxon>Atherinomorphae</taxon>
        <taxon>Cyprinodontiformes</taxon>
        <taxon>Poeciliidae</taxon>
        <taxon>Poeciliinae</taxon>
        <taxon>Poecilia</taxon>
    </lineage>
</organism>
<dbReference type="EMBL" id="AYCK01010109">
    <property type="status" value="NOT_ANNOTATED_CDS"/>
    <property type="molecule type" value="Genomic_DNA"/>
</dbReference>
<dbReference type="InterPro" id="IPR013783">
    <property type="entry name" value="Ig-like_fold"/>
</dbReference>
<evidence type="ECO:0000256" key="1">
    <source>
        <dbReference type="ARBA" id="ARBA00023180"/>
    </source>
</evidence>
<reference evidence="6" key="1">
    <citation type="submission" date="2013-10" db="EMBL/GenBank/DDBJ databases">
        <authorList>
            <person name="Schartl M."/>
            <person name="Warren W."/>
        </authorList>
    </citation>
    <scope>NUCLEOTIDE SEQUENCE [LARGE SCALE GENOMIC DNA]</scope>
    <source>
        <strain evidence="6">female</strain>
    </source>
</reference>
<keyword evidence="2" id="KW-0812">Transmembrane</keyword>
<dbReference type="SUPFAM" id="SSF48726">
    <property type="entry name" value="Immunoglobulin"/>
    <property type="match status" value="1"/>
</dbReference>
<feature type="domain" description="Ig-like" evidence="4">
    <location>
        <begin position="199"/>
        <end position="273"/>
    </location>
</feature>
<feature type="signal peptide" evidence="3">
    <location>
        <begin position="1"/>
        <end position="15"/>
    </location>
</feature>
<dbReference type="GO" id="GO:0009897">
    <property type="term" value="C:external side of plasma membrane"/>
    <property type="evidence" value="ECO:0007669"/>
    <property type="project" value="TreeGrafter"/>
</dbReference>
<dbReference type="InterPro" id="IPR007110">
    <property type="entry name" value="Ig-like_dom"/>
</dbReference>
<dbReference type="GO" id="GO:0006955">
    <property type="term" value="P:immune response"/>
    <property type="evidence" value="ECO:0007669"/>
    <property type="project" value="TreeGrafter"/>
</dbReference>
<protein>
    <submittedName>
        <fullName evidence="5">Major histocompatibility complex class I-related gene protein-like</fullName>
    </submittedName>
</protein>
<evidence type="ECO:0000256" key="3">
    <source>
        <dbReference type="SAM" id="SignalP"/>
    </source>
</evidence>
<dbReference type="KEGG" id="pfor:103146410"/>
<evidence type="ECO:0000259" key="4">
    <source>
        <dbReference type="PROSITE" id="PS50835"/>
    </source>
</evidence>
<dbReference type="GO" id="GO:0005615">
    <property type="term" value="C:extracellular space"/>
    <property type="evidence" value="ECO:0007669"/>
    <property type="project" value="TreeGrafter"/>
</dbReference>
<keyword evidence="2" id="KW-1133">Transmembrane helix</keyword>
<dbReference type="Gene3D" id="2.60.40.10">
    <property type="entry name" value="Immunoglobulins"/>
    <property type="match status" value="1"/>
</dbReference>
<dbReference type="PANTHER" id="PTHR16675">
    <property type="entry name" value="MHC CLASS I-RELATED"/>
    <property type="match status" value="1"/>
</dbReference>
<dbReference type="PROSITE" id="PS50835">
    <property type="entry name" value="IG_LIKE"/>
    <property type="match status" value="1"/>
</dbReference>
<dbReference type="InterPro" id="IPR011162">
    <property type="entry name" value="MHC_I/II-like_Ag-recog"/>
</dbReference>
<dbReference type="Pfam" id="PF07654">
    <property type="entry name" value="C1-set"/>
    <property type="match status" value="1"/>
</dbReference>
<keyword evidence="3" id="KW-0732">Signal</keyword>
<feature type="chain" id="PRO_5013311607" evidence="3">
    <location>
        <begin position="16"/>
        <end position="344"/>
    </location>
</feature>
<keyword evidence="6" id="KW-1185">Reference proteome</keyword>
<dbReference type="InterPro" id="IPR003597">
    <property type="entry name" value="Ig_C1-set"/>
</dbReference>
<dbReference type="OMA" id="MAFATID"/>
<dbReference type="SMART" id="SM00407">
    <property type="entry name" value="IGc1"/>
    <property type="match status" value="1"/>
</dbReference>
<evidence type="ECO:0000313" key="5">
    <source>
        <dbReference type="Ensembl" id="ENSPFOP00000006189.1"/>
    </source>
</evidence>
<dbReference type="Pfam" id="PF00129">
    <property type="entry name" value="MHC_I"/>
    <property type="match status" value="1"/>
</dbReference>
<dbReference type="InterPro" id="IPR050208">
    <property type="entry name" value="MHC_class-I_related"/>
</dbReference>
<dbReference type="eggNOG" id="ENOG502RQEK">
    <property type="taxonomic scope" value="Eukaryota"/>
</dbReference>
<proteinExistence type="predicted"/>
<sequence>MKIVILLMFCHTTAAVMHVMKIDFTGSSGLTEFPAFEAITEVDDIQVVYCNAKIVEANQDWMQEIFTDHPDQFQWAKDHCYVNSPPFFRYNVDLIMNHFNQSEGIHIFQSSSGCELNMETKELTGFMKYGYDGEDFLEFDLKGRKWIALRKEALFLKQRWDLDILNINLFVDLLTNQCYLWLSESLIAGNRTLFRTDYPSVSLLQKTPSSPVRCHATGFYPKSFLMFWRKDGEEIHEGVHPGDILNNEDSTFQYRVDLDISSVPPEDWARYDCVFQFIGAEDKILIKLDKEVIETNQDESSQIRIIIIAVISVVIAIIIIALAFTAYKRRNERPLTPDSENMSL</sequence>
<keyword evidence="2" id="KW-0472">Membrane</keyword>
<feature type="transmembrane region" description="Helical" evidence="2">
    <location>
        <begin position="305"/>
        <end position="327"/>
    </location>
</feature>
<evidence type="ECO:0000256" key="2">
    <source>
        <dbReference type="SAM" id="Phobius"/>
    </source>
</evidence>
<dbReference type="GeneID" id="103146410"/>
<dbReference type="Gene3D" id="3.30.500.10">
    <property type="entry name" value="MHC class I-like antigen recognition-like"/>
    <property type="match status" value="1"/>
</dbReference>
<reference evidence="5" key="2">
    <citation type="submission" date="2025-08" db="UniProtKB">
        <authorList>
            <consortium name="Ensembl"/>
        </authorList>
    </citation>
    <scope>IDENTIFICATION</scope>
</reference>
<accession>A0A087XK86</accession>
<dbReference type="InterPro" id="IPR037055">
    <property type="entry name" value="MHC_I-like_Ag-recog_sf"/>
</dbReference>
<dbReference type="Ensembl" id="ENSPFOT00000006199.1">
    <property type="protein sequence ID" value="ENSPFOP00000006189.1"/>
    <property type="gene ID" value="ENSPFOG00000006308.1"/>
</dbReference>
<dbReference type="InterPro" id="IPR011161">
    <property type="entry name" value="MHC_I-like_Ag-recog"/>
</dbReference>
<name>A0A087XK86_POEFO</name>